<feature type="chain" id="PRO_5040265388" description="Apple domain-containing protein" evidence="2">
    <location>
        <begin position="25"/>
        <end position="1110"/>
    </location>
</feature>
<accession>A0A9P9DAR4</accession>
<feature type="region of interest" description="Disordered" evidence="1">
    <location>
        <begin position="125"/>
        <end position="248"/>
    </location>
</feature>
<feature type="compositionally biased region" description="Low complexity" evidence="1">
    <location>
        <begin position="295"/>
        <end position="305"/>
    </location>
</feature>
<feature type="compositionally biased region" description="Low complexity" evidence="1">
    <location>
        <begin position="274"/>
        <end position="287"/>
    </location>
</feature>
<evidence type="ECO:0000256" key="1">
    <source>
        <dbReference type="SAM" id="MobiDB-lite"/>
    </source>
</evidence>
<feature type="compositionally biased region" description="Low complexity" evidence="1">
    <location>
        <begin position="1055"/>
        <end position="1064"/>
    </location>
</feature>
<feature type="compositionally biased region" description="Low complexity" evidence="1">
    <location>
        <begin position="819"/>
        <end position="831"/>
    </location>
</feature>
<name>A0A9P9DAR4_9PLEO</name>
<feature type="compositionally biased region" description="Polar residues" evidence="1">
    <location>
        <begin position="1077"/>
        <end position="1088"/>
    </location>
</feature>
<keyword evidence="4" id="KW-1185">Reference proteome</keyword>
<comment type="caution">
    <text evidence="3">The sequence shown here is derived from an EMBL/GenBank/DDBJ whole genome shotgun (WGS) entry which is preliminary data.</text>
</comment>
<feature type="region of interest" description="Disordered" evidence="1">
    <location>
        <begin position="317"/>
        <end position="342"/>
    </location>
</feature>
<dbReference type="EMBL" id="JAGMWT010000015">
    <property type="protein sequence ID" value="KAH7115930.1"/>
    <property type="molecule type" value="Genomic_DNA"/>
</dbReference>
<evidence type="ECO:0000256" key="2">
    <source>
        <dbReference type="SAM" id="SignalP"/>
    </source>
</evidence>
<feature type="signal peptide" evidence="2">
    <location>
        <begin position="1"/>
        <end position="24"/>
    </location>
</feature>
<feature type="compositionally biased region" description="Low complexity" evidence="1">
    <location>
        <begin position="324"/>
        <end position="342"/>
    </location>
</feature>
<feature type="region of interest" description="Disordered" evidence="1">
    <location>
        <begin position="715"/>
        <end position="804"/>
    </location>
</feature>
<feature type="region of interest" description="Disordered" evidence="1">
    <location>
        <begin position="1055"/>
        <end position="1088"/>
    </location>
</feature>
<feature type="region of interest" description="Disordered" evidence="1">
    <location>
        <begin position="274"/>
        <end position="305"/>
    </location>
</feature>
<feature type="compositionally biased region" description="Low complexity" evidence="1">
    <location>
        <begin position="718"/>
        <end position="731"/>
    </location>
</feature>
<protein>
    <recommendedName>
        <fullName evidence="5">Apple domain-containing protein</fullName>
    </recommendedName>
</protein>
<feature type="compositionally biased region" description="Low complexity" evidence="1">
    <location>
        <begin position="224"/>
        <end position="238"/>
    </location>
</feature>
<feature type="compositionally biased region" description="Low complexity" evidence="1">
    <location>
        <begin position="553"/>
        <end position="581"/>
    </location>
</feature>
<feature type="region of interest" description="Disordered" evidence="1">
    <location>
        <begin position="819"/>
        <end position="872"/>
    </location>
</feature>
<feature type="compositionally biased region" description="Low complexity" evidence="1">
    <location>
        <begin position="125"/>
        <end position="138"/>
    </location>
</feature>
<keyword evidence="2" id="KW-0732">Signal</keyword>
<feature type="compositionally biased region" description="Low complexity" evidence="1">
    <location>
        <begin position="168"/>
        <end position="206"/>
    </location>
</feature>
<evidence type="ECO:0008006" key="5">
    <source>
        <dbReference type="Google" id="ProtNLM"/>
    </source>
</evidence>
<feature type="region of interest" description="Disordered" evidence="1">
    <location>
        <begin position="553"/>
        <end position="584"/>
    </location>
</feature>
<evidence type="ECO:0000313" key="3">
    <source>
        <dbReference type="EMBL" id="KAH7115930.1"/>
    </source>
</evidence>
<reference evidence="3" key="1">
    <citation type="journal article" date="2021" name="Nat. Commun.">
        <title>Genetic determinants of endophytism in the Arabidopsis root mycobiome.</title>
        <authorList>
            <person name="Mesny F."/>
            <person name="Miyauchi S."/>
            <person name="Thiergart T."/>
            <person name="Pickel B."/>
            <person name="Atanasova L."/>
            <person name="Karlsson M."/>
            <person name="Huettel B."/>
            <person name="Barry K.W."/>
            <person name="Haridas S."/>
            <person name="Chen C."/>
            <person name="Bauer D."/>
            <person name="Andreopoulos W."/>
            <person name="Pangilinan J."/>
            <person name="LaButti K."/>
            <person name="Riley R."/>
            <person name="Lipzen A."/>
            <person name="Clum A."/>
            <person name="Drula E."/>
            <person name="Henrissat B."/>
            <person name="Kohler A."/>
            <person name="Grigoriev I.V."/>
            <person name="Martin F.M."/>
            <person name="Hacquard S."/>
        </authorList>
    </citation>
    <scope>NUCLEOTIDE SEQUENCE</scope>
    <source>
        <strain evidence="3">MPI-CAGE-CH-0243</strain>
    </source>
</reference>
<evidence type="ECO:0000313" key="4">
    <source>
        <dbReference type="Proteomes" id="UP000700596"/>
    </source>
</evidence>
<dbReference type="Proteomes" id="UP000700596">
    <property type="component" value="Unassembled WGS sequence"/>
</dbReference>
<sequence>MKPLFNAILALLALFLTAIPLVQALHVADFCPALNNTIHTTTPGIQFSIECGVDRYQGDIPHGDNAVGTFGQCISLCTQTPACVGVAYKYESASCHLKDHVNEPTTDAQVWSAVVVERPVEVETVEVSSSSSFSTTTLPPEPVTSSGLMARPAIISESKPGSGRISQTSPLSVPSPTSTALPASTESTASTAPASSPNSASTSSVTDFYASPTPTTYGTKSEAPGTGTPVPPTRTVTPFSTASSNGNVVPPVDSLGVTSATDNVVLTVPALTSATPTSTTSTSATSTEMDSSMGPSQLSSVPSLSSTKAWKSHKPWVTTHPIKNNSSSSSSSNSNISSSATPVTPTTVFLTGTITDSNASLAVTTATITGEWPSLTAVTGTSSSTPSLNSTATVICTSSSSSSPSIPLWNHSPSEILYTTSSSPTTTLLASNSTVLSSTSLPVNGTAVTLSTSLSTNTVSTSNFRSFLASPMPPNPHGLPIPWWKHRPSEQLNTTSSIPNATLPVFNGTALFSSPLPVNGTVITTPIPLSTNIGTTTSANSVSSVYSSASPAATISSSSTPTSGSHPASSPASKSGPTPGSYKSFGPTSKATLTSNQTLIITVVYPVVKTEAEILFSTSYQTVPLTNDYYGNTMDTHTFVRPTVTITKQIISLVTATVPATVHLLTDSSQYVASASSNLSLESTMGSQSTTTSPHHTTSACKGCTPLHGFRPTKSIPTLSSSVSTGNSTLSDQNSYHSHHTHVAQVPSNRPFPTFSTKTEGRVLPSGSPSSVASTGYSTKLSSSSSSNSVVQSSLSSTASGTGYSTSLLGYENTRLATSSLSSSSSSSPRSEVSKPTPFGCRTKPCPTYDVTPTAKWTPNPRPTTTEHVVPNFTKPWKPATSTYVAPVLDHTCDDMCQTPVQSSFTSDTTGYAASTSTLEWTQTTVYSSSSTVRSILTSAQPYEASESPAPTTAPSVSSAPSLTYTKEQPVTELTPGVPGPSYPQNHTSTETSATEYWTTLKSPTSASESLLTSTRPISASNSKIVSSSDKYKTSGITNATTTSTSTFIKTTSTFTNSTSTRTGNKPTYKYMPRPTKANTPKGTKSSADTIETSTLYPIVAISIAILFLL</sequence>
<feature type="compositionally biased region" description="Low complexity" evidence="1">
    <location>
        <begin position="774"/>
        <end position="804"/>
    </location>
</feature>
<organism evidence="3 4">
    <name type="scientific">Dendryphion nanum</name>
    <dbReference type="NCBI Taxonomy" id="256645"/>
    <lineage>
        <taxon>Eukaryota</taxon>
        <taxon>Fungi</taxon>
        <taxon>Dikarya</taxon>
        <taxon>Ascomycota</taxon>
        <taxon>Pezizomycotina</taxon>
        <taxon>Dothideomycetes</taxon>
        <taxon>Pleosporomycetidae</taxon>
        <taxon>Pleosporales</taxon>
        <taxon>Torulaceae</taxon>
        <taxon>Dendryphion</taxon>
    </lineage>
</organism>
<dbReference type="AlphaFoldDB" id="A0A9P9DAR4"/>
<dbReference type="Gene3D" id="3.50.4.10">
    <property type="entry name" value="Hepatocyte Growth Factor"/>
    <property type="match status" value="1"/>
</dbReference>
<proteinExistence type="predicted"/>
<gene>
    <name evidence="3" type="ORF">B0J11DRAFT_571697</name>
</gene>